<organism evidence="2 3">
    <name type="scientific">Acetivibrio straminisolvens JCM 21531</name>
    <dbReference type="NCBI Taxonomy" id="1294263"/>
    <lineage>
        <taxon>Bacteria</taxon>
        <taxon>Bacillati</taxon>
        <taxon>Bacillota</taxon>
        <taxon>Clostridia</taxon>
        <taxon>Eubacteriales</taxon>
        <taxon>Oscillospiraceae</taxon>
        <taxon>Acetivibrio</taxon>
    </lineage>
</organism>
<dbReference type="InterPro" id="IPR005311">
    <property type="entry name" value="PBP_dimer"/>
</dbReference>
<evidence type="ECO:0000313" key="2">
    <source>
        <dbReference type="EMBL" id="GAE88613.1"/>
    </source>
</evidence>
<feature type="domain" description="Penicillin-binding protein dimerisation" evidence="1">
    <location>
        <begin position="1"/>
        <end position="61"/>
    </location>
</feature>
<dbReference type="SUPFAM" id="SSF56601">
    <property type="entry name" value="beta-lactamase/transpeptidase-like"/>
    <property type="match status" value="1"/>
</dbReference>
<dbReference type="PANTHER" id="PTHR30627">
    <property type="entry name" value="PEPTIDOGLYCAN D,D-TRANSPEPTIDASE"/>
    <property type="match status" value="1"/>
</dbReference>
<gene>
    <name evidence="2" type="ORF">JCM21531_2068</name>
</gene>
<dbReference type="Proteomes" id="UP000019109">
    <property type="component" value="Unassembled WGS sequence"/>
</dbReference>
<keyword evidence="3" id="KW-1185">Reference proteome</keyword>
<sequence length="149" mass="16952">MLGYIGIISEDEYKKYKENGYGMNDMIGKEGIEKTQESQLRGINGRKRVEVDTNGRLTAELSSEPAIPGNDVVLTIDMRLQKAAMKSLESNIERIKSKADYKKNFGDAFAGAAVAIDVNSGEVLAMASYPTYDHLYFWQDRRIRRHRRR</sequence>
<dbReference type="STRING" id="1294263.JCM21531_2068"/>
<dbReference type="GO" id="GO:0005886">
    <property type="term" value="C:plasma membrane"/>
    <property type="evidence" value="ECO:0007669"/>
    <property type="project" value="TreeGrafter"/>
</dbReference>
<dbReference type="AlphaFoldDB" id="W4V719"/>
<name>W4V719_9FIRM</name>
<dbReference type="GO" id="GO:0008658">
    <property type="term" value="F:penicillin binding"/>
    <property type="evidence" value="ECO:0007669"/>
    <property type="project" value="InterPro"/>
</dbReference>
<dbReference type="Pfam" id="PF03717">
    <property type="entry name" value="PBP_dimer"/>
    <property type="match status" value="1"/>
</dbReference>
<dbReference type="InterPro" id="IPR050515">
    <property type="entry name" value="Beta-lactam/transpept"/>
</dbReference>
<protein>
    <submittedName>
        <fullName evidence="2">Penicillin-binding protein 2</fullName>
    </submittedName>
</protein>
<evidence type="ECO:0000313" key="3">
    <source>
        <dbReference type="Proteomes" id="UP000019109"/>
    </source>
</evidence>
<dbReference type="Gene3D" id="3.40.710.10">
    <property type="entry name" value="DD-peptidase/beta-lactamase superfamily"/>
    <property type="match status" value="1"/>
</dbReference>
<accession>W4V719</accession>
<dbReference type="RefSeq" id="WP_369347594.1">
    <property type="nucleotide sequence ID" value="NZ_BAVR01000021.1"/>
</dbReference>
<reference evidence="2" key="1">
    <citation type="journal article" date="2014" name="Genome Announc.">
        <title>Draft Genome Sequence of Clostridium straminisolvens Strain JCM 21531T, Isolated from a Cellulose-Degrading Bacterial Community.</title>
        <authorList>
            <person name="Yuki M."/>
            <person name="Oshima K."/>
            <person name="Suda W."/>
            <person name="Sakamoto M."/>
            <person name="Kitamura K."/>
            <person name="Iida T."/>
            <person name="Hattori M."/>
            <person name="Ohkuma M."/>
        </authorList>
    </citation>
    <scope>NUCLEOTIDE SEQUENCE [LARGE SCALE GENOMIC DNA]</scope>
    <source>
        <strain evidence="2">JCM 21531</strain>
    </source>
</reference>
<dbReference type="GO" id="GO:0071555">
    <property type="term" value="P:cell wall organization"/>
    <property type="evidence" value="ECO:0007669"/>
    <property type="project" value="TreeGrafter"/>
</dbReference>
<proteinExistence type="predicted"/>
<dbReference type="InterPro" id="IPR012338">
    <property type="entry name" value="Beta-lactam/transpept-like"/>
</dbReference>
<evidence type="ECO:0000259" key="1">
    <source>
        <dbReference type="Pfam" id="PF03717"/>
    </source>
</evidence>
<comment type="caution">
    <text evidence="2">The sequence shown here is derived from an EMBL/GenBank/DDBJ whole genome shotgun (WGS) entry which is preliminary data.</text>
</comment>
<dbReference type="Gene3D" id="3.90.1310.10">
    <property type="entry name" value="Penicillin-binding protein 2a (Domain 2)"/>
    <property type="match status" value="1"/>
</dbReference>
<dbReference type="EMBL" id="BAVR01000021">
    <property type="protein sequence ID" value="GAE88613.1"/>
    <property type="molecule type" value="Genomic_DNA"/>
</dbReference>